<comment type="pathway">
    <text evidence="1 5">Glycan metabolism; pectin biosynthesis.</text>
</comment>
<keyword evidence="3 5" id="KW-0328">Glycosyltransferase</keyword>
<feature type="region of interest" description="Disordered" evidence="6">
    <location>
        <begin position="127"/>
        <end position="173"/>
    </location>
</feature>
<dbReference type="GO" id="GO:0000139">
    <property type="term" value="C:Golgi membrane"/>
    <property type="evidence" value="ECO:0007669"/>
    <property type="project" value="UniProtKB-SubCell"/>
</dbReference>
<accession>A0A445A975</accession>
<dbReference type="PANTHER" id="PTHR32116">
    <property type="entry name" value="GALACTURONOSYLTRANSFERASE 4-RELATED"/>
    <property type="match status" value="1"/>
</dbReference>
<dbReference type="AlphaFoldDB" id="A0A445A975"/>
<dbReference type="InterPro" id="IPR029044">
    <property type="entry name" value="Nucleotide-diphossugar_trans"/>
</dbReference>
<dbReference type="Pfam" id="PF25557">
    <property type="entry name" value="GAUT_1"/>
    <property type="match status" value="1"/>
</dbReference>
<dbReference type="InterPro" id="IPR029993">
    <property type="entry name" value="GAUT"/>
</dbReference>
<evidence type="ECO:0000313" key="8">
    <source>
        <dbReference type="Proteomes" id="UP000289738"/>
    </source>
</evidence>
<feature type="compositionally biased region" description="Basic and acidic residues" evidence="6">
    <location>
        <begin position="127"/>
        <end position="156"/>
    </location>
</feature>
<dbReference type="PANTHER" id="PTHR32116:SF111">
    <property type="entry name" value="HEXOSYLTRANSFERASE"/>
    <property type="match status" value="1"/>
</dbReference>
<evidence type="ECO:0000313" key="7">
    <source>
        <dbReference type="EMBL" id="RYR23013.1"/>
    </source>
</evidence>
<evidence type="ECO:0000256" key="4">
    <source>
        <dbReference type="ARBA" id="ARBA00022679"/>
    </source>
</evidence>
<keyword evidence="4" id="KW-0808">Transferase</keyword>
<proteinExistence type="inferred from homology"/>
<evidence type="ECO:0000256" key="1">
    <source>
        <dbReference type="ARBA" id="ARBA00004877"/>
    </source>
</evidence>
<evidence type="ECO:0000256" key="3">
    <source>
        <dbReference type="ARBA" id="ARBA00022676"/>
    </source>
</evidence>
<keyword evidence="8" id="KW-1185">Reference proteome</keyword>
<dbReference type="EC" id="2.4.1.-" evidence="5"/>
<dbReference type="Proteomes" id="UP000289738">
    <property type="component" value="Chromosome B03"/>
</dbReference>
<gene>
    <name evidence="7" type="ORF">Ahy_B03g068289</name>
</gene>
<reference evidence="7 8" key="1">
    <citation type="submission" date="2019-01" db="EMBL/GenBank/DDBJ databases">
        <title>Sequencing of cultivated peanut Arachis hypogaea provides insights into genome evolution and oil improvement.</title>
        <authorList>
            <person name="Chen X."/>
        </authorList>
    </citation>
    <scope>NUCLEOTIDE SEQUENCE [LARGE SCALE GENOMIC DNA]</scope>
    <source>
        <strain evidence="8">cv. Fuhuasheng</strain>
        <tissue evidence="7">Leaves</tissue>
    </source>
</reference>
<protein>
    <recommendedName>
        <fullName evidence="5">Hexosyltransferase</fullName>
        <ecNumber evidence="5">2.4.1.-</ecNumber>
    </recommendedName>
</protein>
<evidence type="ECO:0000256" key="6">
    <source>
        <dbReference type="SAM" id="MobiDB-lite"/>
    </source>
</evidence>
<dbReference type="Pfam" id="PF01501">
    <property type="entry name" value="Glyco_transf_8"/>
    <property type="match status" value="1"/>
</dbReference>
<evidence type="ECO:0000256" key="5">
    <source>
        <dbReference type="RuleBase" id="RU362027"/>
    </source>
</evidence>
<keyword evidence="5" id="KW-0333">Golgi apparatus</keyword>
<dbReference type="InterPro" id="IPR002495">
    <property type="entry name" value="Glyco_trans_8"/>
</dbReference>
<organism evidence="7 8">
    <name type="scientific">Arachis hypogaea</name>
    <name type="common">Peanut</name>
    <dbReference type="NCBI Taxonomy" id="3818"/>
    <lineage>
        <taxon>Eukaryota</taxon>
        <taxon>Viridiplantae</taxon>
        <taxon>Streptophyta</taxon>
        <taxon>Embryophyta</taxon>
        <taxon>Tracheophyta</taxon>
        <taxon>Spermatophyta</taxon>
        <taxon>Magnoliopsida</taxon>
        <taxon>eudicotyledons</taxon>
        <taxon>Gunneridae</taxon>
        <taxon>Pentapetalae</taxon>
        <taxon>rosids</taxon>
        <taxon>fabids</taxon>
        <taxon>Fabales</taxon>
        <taxon>Fabaceae</taxon>
        <taxon>Papilionoideae</taxon>
        <taxon>50 kb inversion clade</taxon>
        <taxon>dalbergioids sensu lato</taxon>
        <taxon>Dalbergieae</taxon>
        <taxon>Pterocarpus clade</taxon>
        <taxon>Arachis</taxon>
    </lineage>
</organism>
<dbReference type="UniPathway" id="UPA00845"/>
<evidence type="ECO:0000256" key="2">
    <source>
        <dbReference type="ARBA" id="ARBA00006351"/>
    </source>
</evidence>
<dbReference type="EMBL" id="SDMP01000013">
    <property type="protein sequence ID" value="RYR23013.1"/>
    <property type="molecule type" value="Genomic_DNA"/>
</dbReference>
<dbReference type="Gene3D" id="3.90.550.10">
    <property type="entry name" value="Spore Coat Polysaccharide Biosynthesis Protein SpsA, Chain A"/>
    <property type="match status" value="1"/>
</dbReference>
<comment type="caution">
    <text evidence="7">The sequence shown here is derived from an EMBL/GenBank/DDBJ whole genome shotgun (WGS) entry which is preliminary data.</text>
</comment>
<comment type="subcellular location">
    <subcellularLocation>
        <location evidence="5">Golgi apparatus membrane</location>
        <topology evidence="5">Single-pass type II membrane protein</topology>
    </subcellularLocation>
</comment>
<dbReference type="GO" id="GO:0045489">
    <property type="term" value="P:pectin biosynthetic process"/>
    <property type="evidence" value="ECO:0007669"/>
    <property type="project" value="UniProtKB-UniPathway"/>
</dbReference>
<name>A0A445A975_ARAHY</name>
<dbReference type="GO" id="GO:0047262">
    <property type="term" value="F:polygalacturonate 4-alpha-galacturonosyltransferase activity"/>
    <property type="evidence" value="ECO:0007669"/>
    <property type="project" value="InterPro"/>
</dbReference>
<dbReference type="GO" id="GO:0071555">
    <property type="term" value="P:cell wall organization"/>
    <property type="evidence" value="ECO:0007669"/>
    <property type="project" value="UniProtKB-KW"/>
</dbReference>
<sequence>MMMMKQKLLLLLRHRRKNRVLFLSLLYLSVLSPLLFFSHRLNLLAPLGKDFLEDLYRVAYKTDSLKLNAVEQEGAEELEEPNHVVYKVKDSVSTINYNSNQNNDSEESRIAGHRYELLERNGFDHDEIRKQGTKQKESSSMAGDKDIHVHSLRMPDDNIQVTNKDSGRKEGKHNQIVNSESHEVRNPKIEEIKDQILRAKTYLNLAPPSGNLRLKELELLMRELEQAVGEATQDSDLSASFNLDPLSAALFEKNLSMRHMEASLSKAYRIFPNCCAMADKLQAMKHTTEQQVRSQRIQATFLAQLAGRTTPKGLHCLSMRLTAEYFAMRPEERKLPNENKIYNPELYHYAVFTDNVLACAVVVNSTVSTAKEPEKLVFHVVTNSHNFPGISMWFLLNPLDKATVHIQSIDNYRWFSKYNTLEKPNSSDPIYTSELNHLRFYLPDIFPTLNKIMLFDHDVVVQQDLSELWTADMNGNVIGAVGTCKEGEAPFHRMDMFINISDPLLGERFDVNACTWAFGMNLFDLQQWRMHNLTSLYHKYLQMNIGIQPLGWLTFYNKTTLLDRRWHVQGLGHNSGVDRNEIEHAAVIHYDGIRKPWLDIAMGRYKNYWTKFLKFDQPFLERCNLQP</sequence>
<keyword evidence="5" id="KW-0961">Cell wall biogenesis/degradation</keyword>
<dbReference type="SUPFAM" id="SSF53448">
    <property type="entry name" value="Nucleotide-diphospho-sugar transferases"/>
    <property type="match status" value="1"/>
</dbReference>
<comment type="similarity">
    <text evidence="2 5">Belongs to the glycosyltransferase 8 family.</text>
</comment>